<accession>A0AA35VEP3</accession>
<evidence type="ECO:0000313" key="2">
    <source>
        <dbReference type="Proteomes" id="UP001177003"/>
    </source>
</evidence>
<name>A0AA35VEP3_LACSI</name>
<sequence>MKLDILLKVKGIRPDEKTQMTSVDRMASANIPYLPAMEQTRMLAHTLAQNTNPKFQKSKLLHFVSKMSCVELNIEDNQMDTEGHEVVETPFLEILVAGGKVAPLFLDIHRDHFALTQKYIEWVGYLDELSPRVPLYKVMEGNEPSFFTTYFSWDPSNPSVLLVIGLK</sequence>
<dbReference type="AlphaFoldDB" id="A0AA35VEP3"/>
<reference evidence="1" key="1">
    <citation type="submission" date="2023-04" db="EMBL/GenBank/DDBJ databases">
        <authorList>
            <person name="Vijverberg K."/>
            <person name="Xiong W."/>
            <person name="Schranz E."/>
        </authorList>
    </citation>
    <scope>NUCLEOTIDE SEQUENCE</scope>
</reference>
<dbReference type="InterPro" id="IPR029006">
    <property type="entry name" value="ADF-H/Gelsolin-like_dom_sf"/>
</dbReference>
<proteinExistence type="predicted"/>
<protein>
    <submittedName>
        <fullName evidence="1">Uncharacterized protein</fullName>
    </submittedName>
</protein>
<keyword evidence="2" id="KW-1185">Reference proteome</keyword>
<gene>
    <name evidence="1" type="ORF">LSALG_LOCUS5410</name>
</gene>
<dbReference type="EMBL" id="OX465086">
    <property type="protein sequence ID" value="CAI9264775.1"/>
    <property type="molecule type" value="Genomic_DNA"/>
</dbReference>
<evidence type="ECO:0000313" key="1">
    <source>
        <dbReference type="EMBL" id="CAI9264775.1"/>
    </source>
</evidence>
<dbReference type="Proteomes" id="UP001177003">
    <property type="component" value="Chromosome 0"/>
</dbReference>
<organism evidence="1 2">
    <name type="scientific">Lactuca saligna</name>
    <name type="common">Willowleaf lettuce</name>
    <dbReference type="NCBI Taxonomy" id="75948"/>
    <lineage>
        <taxon>Eukaryota</taxon>
        <taxon>Viridiplantae</taxon>
        <taxon>Streptophyta</taxon>
        <taxon>Embryophyta</taxon>
        <taxon>Tracheophyta</taxon>
        <taxon>Spermatophyta</taxon>
        <taxon>Magnoliopsida</taxon>
        <taxon>eudicotyledons</taxon>
        <taxon>Gunneridae</taxon>
        <taxon>Pentapetalae</taxon>
        <taxon>asterids</taxon>
        <taxon>campanulids</taxon>
        <taxon>Asterales</taxon>
        <taxon>Asteraceae</taxon>
        <taxon>Cichorioideae</taxon>
        <taxon>Cichorieae</taxon>
        <taxon>Lactucinae</taxon>
        <taxon>Lactuca</taxon>
    </lineage>
</organism>
<dbReference type="Gene3D" id="3.40.20.10">
    <property type="entry name" value="Severin"/>
    <property type="match status" value="1"/>
</dbReference>